<gene>
    <name evidence="1" type="ORF">COV59_04640</name>
</gene>
<reference evidence="1 2" key="1">
    <citation type="submission" date="2017-09" db="EMBL/GenBank/DDBJ databases">
        <title>Depth-based differentiation of microbial function through sediment-hosted aquifers and enrichment of novel symbionts in the deep terrestrial subsurface.</title>
        <authorList>
            <person name="Probst A.J."/>
            <person name="Ladd B."/>
            <person name="Jarett J.K."/>
            <person name="Geller-Mcgrath D.E."/>
            <person name="Sieber C.M."/>
            <person name="Emerson J.B."/>
            <person name="Anantharaman K."/>
            <person name="Thomas B.C."/>
            <person name="Malmstrom R."/>
            <person name="Stieglmeier M."/>
            <person name="Klingl A."/>
            <person name="Woyke T."/>
            <person name="Ryan C.M."/>
            <person name="Banfield J.F."/>
        </authorList>
    </citation>
    <scope>NUCLEOTIDE SEQUENCE [LARGE SCALE GENOMIC DNA]</scope>
    <source>
        <strain evidence="1">CG11_big_fil_rev_8_21_14_0_20_39_34</strain>
    </source>
</reference>
<evidence type="ECO:0000313" key="1">
    <source>
        <dbReference type="EMBL" id="PIR03729.1"/>
    </source>
</evidence>
<comment type="caution">
    <text evidence="1">The sequence shown here is derived from an EMBL/GenBank/DDBJ whole genome shotgun (WGS) entry which is preliminary data.</text>
</comment>
<protein>
    <submittedName>
        <fullName evidence="1">Uncharacterized protein</fullName>
    </submittedName>
</protein>
<evidence type="ECO:0000313" key="2">
    <source>
        <dbReference type="Proteomes" id="UP000229600"/>
    </source>
</evidence>
<organism evidence="1 2">
    <name type="scientific">Candidatus Magasanikbacteria bacterium CG11_big_fil_rev_8_21_14_0_20_39_34</name>
    <dbReference type="NCBI Taxonomy" id="1974653"/>
    <lineage>
        <taxon>Bacteria</taxon>
        <taxon>Candidatus Magasanikiibacteriota</taxon>
    </lineage>
</organism>
<name>A0A2H0N4A0_9BACT</name>
<proteinExistence type="predicted"/>
<sequence length="614" mass="70097">MDSKEARLRYLDGVKQVSTEEHEGRLEDIKAAILDSEKTRPGHLFFTEKLADFSQAIKSKEKENVLREVLMGMFQHPLYVEGFFDSMEKLTALSDKNAEGAQVIQDELRRNLEKIIKKDRIGVTQEHTDVMDRWLELYTNSERYRPVISELLRLSIDTGKSELLQAQRKHVVAESILRASDFEVVKAGLKILMMDTDILPETDGNIDRHLAGLISQDDEILKLHLDIDGAIDFIGRNFLPEEFVRFRQKLTAFSNKVHQKGDQPKEKSKFLERSSALKTTEKGRQILHFHDFVNDPKVRAKSNFDGKVYPFSLIMDLTQITSARRLLNERLAAEIRDKAGINLRRVYNPSQGELVEELPQDYEETRRLVVSWFQKAGGWPEIADEIAFETMQLLFPKLEESTRQRISERVEGLRESLKHELRYLVSPRGDRIIIEDEFLNSLSIHEISFSPRDSAVDLDVKIKIGNYSLCCRLDGYYMLRHALEEGDVSLRVSLDTNLVLEELILSQLQKLLCADKEAHRGGKGGETDGAAHSSTVRRAHLRKLPKGQSFTTDQACKIFEKYGIDLWQINAQLGLDRDAGTYTCVKAIEAGSDTGSEPVKTVIQNGSQLDSIFF</sequence>
<dbReference type="AlphaFoldDB" id="A0A2H0N4A0"/>
<accession>A0A2H0N4A0</accession>
<dbReference type="EMBL" id="PCWN01000009">
    <property type="protein sequence ID" value="PIR03729.1"/>
    <property type="molecule type" value="Genomic_DNA"/>
</dbReference>
<dbReference type="Proteomes" id="UP000229600">
    <property type="component" value="Unassembled WGS sequence"/>
</dbReference>